<name>A0A3L9Y138_9RHOB</name>
<feature type="region of interest" description="Disordered" evidence="1">
    <location>
        <begin position="153"/>
        <end position="175"/>
    </location>
</feature>
<comment type="caution">
    <text evidence="2">The sequence shown here is derived from an EMBL/GenBank/DDBJ whole genome shotgun (WGS) entry which is preliminary data.</text>
</comment>
<dbReference type="AlphaFoldDB" id="A0A3L9Y138"/>
<protein>
    <submittedName>
        <fullName evidence="2">Uncharacterized protein</fullName>
    </submittedName>
</protein>
<dbReference type="OrthoDB" id="7773581at2"/>
<keyword evidence="3" id="KW-1185">Reference proteome</keyword>
<feature type="region of interest" description="Disordered" evidence="1">
    <location>
        <begin position="1"/>
        <end position="55"/>
    </location>
</feature>
<organism evidence="2 3">
    <name type="scientific">Rhodophyticola porphyridii</name>
    <dbReference type="NCBI Taxonomy" id="1852017"/>
    <lineage>
        <taxon>Bacteria</taxon>
        <taxon>Pseudomonadati</taxon>
        <taxon>Pseudomonadota</taxon>
        <taxon>Alphaproteobacteria</taxon>
        <taxon>Rhodobacterales</taxon>
        <taxon>Roseobacteraceae</taxon>
        <taxon>Rhodophyticola</taxon>
    </lineage>
</organism>
<feature type="compositionally biased region" description="Basic and acidic residues" evidence="1">
    <location>
        <begin position="26"/>
        <end position="35"/>
    </location>
</feature>
<evidence type="ECO:0000313" key="3">
    <source>
        <dbReference type="Proteomes" id="UP000281343"/>
    </source>
</evidence>
<evidence type="ECO:0000256" key="1">
    <source>
        <dbReference type="SAM" id="MobiDB-lite"/>
    </source>
</evidence>
<gene>
    <name evidence="2" type="ORF">D9R08_12005</name>
</gene>
<dbReference type="RefSeq" id="WP_121898271.1">
    <property type="nucleotide sequence ID" value="NZ_RCNT01000005.1"/>
</dbReference>
<evidence type="ECO:0000313" key="2">
    <source>
        <dbReference type="EMBL" id="RMA42162.1"/>
    </source>
</evidence>
<sequence>MIRASSQAPTASTFPKRQHCPQEYSDGTRRPDRRSQPPSSHGREQTAPYDPDLHQQFEDRTAEFIAASQKWLDLPEITEEAHAQALTDQIDGLRKLFKKVDEARTEAKAPHLAAGKAVDDAFGPIKKRLEVCANELKKKFEPWMVAQRQKAEAEERARRKEADRQRREAEEAVRKAQAENNLAAKFEAEEKAKAAAEAEKLAKQRIDTNAKSATGSGRTIALRTVHEVEIVNINLLFMHYRDRPEVAELLHRLALADVRAKDVDHRKIPGIVINKKSRSQLDGKASEIPARQTD</sequence>
<proteinExistence type="predicted"/>
<dbReference type="EMBL" id="RCNT01000005">
    <property type="protein sequence ID" value="RMA42162.1"/>
    <property type="molecule type" value="Genomic_DNA"/>
</dbReference>
<dbReference type="Proteomes" id="UP000281343">
    <property type="component" value="Unassembled WGS sequence"/>
</dbReference>
<reference evidence="2 3" key="1">
    <citation type="submission" date="2018-10" db="EMBL/GenBank/DDBJ databases">
        <authorList>
            <person name="Jung H.S."/>
            <person name="Jeon C.O."/>
        </authorList>
    </citation>
    <scope>NUCLEOTIDE SEQUENCE [LARGE SCALE GENOMIC DNA]</scope>
    <source>
        <strain evidence="2 3">MA-7-27</strain>
    </source>
</reference>
<accession>A0A3L9Y138</accession>
<feature type="compositionally biased region" description="Polar residues" evidence="1">
    <location>
        <begin position="1"/>
        <end position="15"/>
    </location>
</feature>